<proteinExistence type="predicted"/>
<gene>
    <name evidence="2" type="ORF">K457DRAFT_889094</name>
</gene>
<accession>A0A197JDL8</accession>
<evidence type="ECO:0000256" key="1">
    <source>
        <dbReference type="SAM" id="MobiDB-lite"/>
    </source>
</evidence>
<reference evidence="2 3" key="1">
    <citation type="submission" date="2016-05" db="EMBL/GenBank/DDBJ databases">
        <title>Genome sequencing reveals origins of a unique bacterial endosymbiosis in the earliest lineages of terrestrial Fungi.</title>
        <authorList>
            <consortium name="DOE Joint Genome Institute"/>
            <person name="Uehling J."/>
            <person name="Gryganskyi A."/>
            <person name="Hameed K."/>
            <person name="Tschaplinski T."/>
            <person name="Misztal P."/>
            <person name="Wu S."/>
            <person name="Desiro A."/>
            <person name="Vande Pol N."/>
            <person name="Du Z.-Y."/>
            <person name="Zienkiewicz A."/>
            <person name="Zienkiewicz K."/>
            <person name="Morin E."/>
            <person name="Tisserant E."/>
            <person name="Splivallo R."/>
            <person name="Hainaut M."/>
            <person name="Henrissat B."/>
            <person name="Ohm R."/>
            <person name="Kuo A."/>
            <person name="Yan J."/>
            <person name="Lipzen A."/>
            <person name="Nolan M."/>
            <person name="Labutti K."/>
            <person name="Barry K."/>
            <person name="Goldstein A."/>
            <person name="Labbe J."/>
            <person name="Schadt C."/>
            <person name="Tuskan G."/>
            <person name="Grigoriev I."/>
            <person name="Martin F."/>
            <person name="Vilgalys R."/>
            <person name="Bonito G."/>
        </authorList>
    </citation>
    <scope>NUCLEOTIDE SEQUENCE [LARGE SCALE GENOMIC DNA]</scope>
    <source>
        <strain evidence="2 3">AG-77</strain>
    </source>
</reference>
<evidence type="ECO:0000313" key="3">
    <source>
        <dbReference type="Proteomes" id="UP000078512"/>
    </source>
</evidence>
<name>A0A197JDL8_9FUNG</name>
<feature type="compositionally biased region" description="Basic and acidic residues" evidence="1">
    <location>
        <begin position="210"/>
        <end position="223"/>
    </location>
</feature>
<dbReference type="OrthoDB" id="2427822at2759"/>
<keyword evidence="3" id="KW-1185">Reference proteome</keyword>
<dbReference type="AlphaFoldDB" id="A0A197JDL8"/>
<feature type="compositionally biased region" description="Basic and acidic residues" evidence="1">
    <location>
        <begin position="9"/>
        <end position="24"/>
    </location>
</feature>
<feature type="compositionally biased region" description="Basic and acidic residues" evidence="1">
    <location>
        <begin position="179"/>
        <end position="203"/>
    </location>
</feature>
<dbReference type="Proteomes" id="UP000078512">
    <property type="component" value="Unassembled WGS sequence"/>
</dbReference>
<evidence type="ECO:0000313" key="2">
    <source>
        <dbReference type="EMBL" id="OAQ22544.1"/>
    </source>
</evidence>
<feature type="region of interest" description="Disordered" evidence="1">
    <location>
        <begin position="155"/>
        <end position="229"/>
    </location>
</feature>
<feature type="region of interest" description="Disordered" evidence="1">
    <location>
        <begin position="1"/>
        <end position="75"/>
    </location>
</feature>
<protein>
    <submittedName>
        <fullName evidence="2">Uncharacterized protein</fullName>
    </submittedName>
</protein>
<dbReference type="EMBL" id="KV442156">
    <property type="protein sequence ID" value="OAQ22544.1"/>
    <property type="molecule type" value="Genomic_DNA"/>
</dbReference>
<sequence>MTTVNSATKEIKASKLPRPLDKATGKQKKKKLNLPVQMGPRRLTPKKMTANTITNTNTNTNTKVEASVEQREHEEDNIEWIWGCAVEKPAEQDATQEEERDSMSSSHVVKELRILEDVVAYFQSTCSRHKKKKTKPTKEAFRKVKITLSVQCNGESNTISTNTEDHTLDTDTVDDNSNEENKYGHKEQSRVKGAYDDKIKGQEPDNMLSVKEDKEGVTEEERKKKLGKRLQKDLEKGLRMQKNLHMKLQSQLKSQKDLKLMKAILTELEKGLKLQKMVENELGLRNAQGKGLDESDLVNAKVCADDAEATRVLPLLVDLQAPAA</sequence>
<organism evidence="2 3">
    <name type="scientific">Linnemannia elongata AG-77</name>
    <dbReference type="NCBI Taxonomy" id="1314771"/>
    <lineage>
        <taxon>Eukaryota</taxon>
        <taxon>Fungi</taxon>
        <taxon>Fungi incertae sedis</taxon>
        <taxon>Mucoromycota</taxon>
        <taxon>Mortierellomycotina</taxon>
        <taxon>Mortierellomycetes</taxon>
        <taxon>Mortierellales</taxon>
        <taxon>Mortierellaceae</taxon>
        <taxon>Linnemannia</taxon>
    </lineage>
</organism>
<feature type="compositionally biased region" description="Low complexity" evidence="1">
    <location>
        <begin position="49"/>
        <end position="62"/>
    </location>
</feature>